<evidence type="ECO:0000256" key="5">
    <source>
        <dbReference type="PROSITE-ProRule" id="PRU00282"/>
    </source>
</evidence>
<evidence type="ECO:0000256" key="1">
    <source>
        <dbReference type="ARBA" id="ARBA00004141"/>
    </source>
</evidence>
<evidence type="ECO:0000256" key="7">
    <source>
        <dbReference type="SAM" id="Phobius"/>
    </source>
</evidence>
<dbReference type="Ensembl" id="ENSPCLT00000031694.1">
    <property type="protein sequence ID" value="ENSPCLP00000022864.1"/>
    <property type="gene ID" value="ENSPCLG00000020128.1"/>
</dbReference>
<dbReference type="SUPFAM" id="SSF103506">
    <property type="entry name" value="Mitochondrial carrier"/>
    <property type="match status" value="1"/>
</dbReference>
<dbReference type="InterPro" id="IPR023395">
    <property type="entry name" value="MCP_dom_sf"/>
</dbReference>
<dbReference type="Pfam" id="PF00153">
    <property type="entry name" value="Mito_carr"/>
    <property type="match status" value="1"/>
</dbReference>
<comment type="subcellular location">
    <subcellularLocation>
        <location evidence="1">Membrane</location>
        <topology evidence="1">Multi-pass membrane protein</topology>
    </subcellularLocation>
</comment>
<keyword evidence="4 5" id="KW-0472">Membrane</keyword>
<evidence type="ECO:0000313" key="9">
    <source>
        <dbReference type="Proteomes" id="UP000472261"/>
    </source>
</evidence>
<protein>
    <submittedName>
        <fullName evidence="8">Uncharacterized protein</fullName>
    </submittedName>
</protein>
<evidence type="ECO:0000313" key="8">
    <source>
        <dbReference type="Ensembl" id="ENSPCLP00000022864.1"/>
    </source>
</evidence>
<dbReference type="Proteomes" id="UP000472261">
    <property type="component" value="Unplaced"/>
</dbReference>
<comment type="similarity">
    <text evidence="2 6">Belongs to the mitochondrial carrier (TC 2.A.29) family.</text>
</comment>
<evidence type="ECO:0000256" key="2">
    <source>
        <dbReference type="ARBA" id="ARBA00006375"/>
    </source>
</evidence>
<evidence type="ECO:0000256" key="4">
    <source>
        <dbReference type="ARBA" id="ARBA00023136"/>
    </source>
</evidence>
<organism evidence="8 9">
    <name type="scientific">Phasianus colchicus</name>
    <name type="common">Common pheasant</name>
    <dbReference type="NCBI Taxonomy" id="9054"/>
    <lineage>
        <taxon>Eukaryota</taxon>
        <taxon>Metazoa</taxon>
        <taxon>Chordata</taxon>
        <taxon>Craniata</taxon>
        <taxon>Vertebrata</taxon>
        <taxon>Euteleostomi</taxon>
        <taxon>Archelosauria</taxon>
        <taxon>Archosauria</taxon>
        <taxon>Dinosauria</taxon>
        <taxon>Saurischia</taxon>
        <taxon>Theropoda</taxon>
        <taxon>Coelurosauria</taxon>
        <taxon>Aves</taxon>
        <taxon>Neognathae</taxon>
        <taxon>Galloanserae</taxon>
        <taxon>Galliformes</taxon>
        <taxon>Phasianidae</taxon>
        <taxon>Phasianinae</taxon>
        <taxon>Phasianus</taxon>
    </lineage>
</organism>
<keyword evidence="7" id="KW-1133">Transmembrane helix</keyword>
<keyword evidence="9" id="KW-1185">Reference proteome</keyword>
<reference evidence="8" key="2">
    <citation type="submission" date="2025-09" db="UniProtKB">
        <authorList>
            <consortium name="Ensembl"/>
        </authorList>
    </citation>
    <scope>IDENTIFICATION</scope>
</reference>
<dbReference type="InterPro" id="IPR018108">
    <property type="entry name" value="MCP_transmembrane"/>
</dbReference>
<reference evidence="8" key="1">
    <citation type="submission" date="2025-08" db="UniProtKB">
        <authorList>
            <consortium name="Ensembl"/>
        </authorList>
    </citation>
    <scope>IDENTIFICATION</scope>
</reference>
<feature type="transmembrane region" description="Helical" evidence="7">
    <location>
        <begin position="39"/>
        <end position="57"/>
    </location>
</feature>
<dbReference type="PROSITE" id="PS50920">
    <property type="entry name" value="SOLCAR"/>
    <property type="match status" value="1"/>
</dbReference>
<sequence length="176" mass="19373">MGRQFYGVMLWGANSILWGGGSTGRCLSSMGRRFYGAQIRFYGVMALWGGGCMGCQFNSLGWWFYRAPLGFYGAAVLWGDAMGRQFSSMGRRFYVAAVPRCAARGRCPRFPPSRMGATVFVQPLDLVKNRMQLSGAGGRSREYRSSVHAVAAILRREGVRGIYTGYRGGRGAYGDI</sequence>
<evidence type="ECO:0000256" key="3">
    <source>
        <dbReference type="ARBA" id="ARBA00022692"/>
    </source>
</evidence>
<accession>A0A669QQ25</accession>
<evidence type="ECO:0000256" key="6">
    <source>
        <dbReference type="RuleBase" id="RU000488"/>
    </source>
</evidence>
<dbReference type="AlphaFoldDB" id="A0A669QQ25"/>
<dbReference type="Gene3D" id="1.50.40.10">
    <property type="entry name" value="Mitochondrial carrier domain"/>
    <property type="match status" value="1"/>
</dbReference>
<proteinExistence type="inferred from homology"/>
<keyword evidence="3 5" id="KW-0812">Transmembrane</keyword>
<feature type="repeat" description="Solcar" evidence="5">
    <location>
        <begin position="91"/>
        <end position="176"/>
    </location>
</feature>
<keyword evidence="6" id="KW-0813">Transport</keyword>
<name>A0A669QQ25_PHACC</name>
<dbReference type="GO" id="GO:0016020">
    <property type="term" value="C:membrane"/>
    <property type="evidence" value="ECO:0007669"/>
    <property type="project" value="UniProtKB-SubCell"/>
</dbReference>